<evidence type="ECO:0000313" key="7">
    <source>
        <dbReference type="EMBL" id="ARJ50972.1"/>
    </source>
</evidence>
<dbReference type="InterPro" id="IPR016071">
    <property type="entry name" value="Staphylococal_nuclease_OB-fold"/>
</dbReference>
<keyword evidence="5" id="KW-0472">Membrane</keyword>
<keyword evidence="5" id="KW-1133">Transmembrane helix</keyword>
<keyword evidence="8" id="KW-1185">Reference proteome</keyword>
<dbReference type="GO" id="GO:0016787">
    <property type="term" value="F:hydrolase activity"/>
    <property type="evidence" value="ECO:0007669"/>
    <property type="project" value="UniProtKB-KW"/>
</dbReference>
<keyword evidence="2" id="KW-0255">Endonuclease</keyword>
<dbReference type="KEGG" id="slz:B5P37_06380"/>
<dbReference type="AlphaFoldDB" id="A0AAC9WMH8"/>
<proteinExistence type="predicted"/>
<keyword evidence="1" id="KW-0540">Nuclease</keyword>
<keyword evidence="3 7" id="KW-0378">Hydrolase</keyword>
<feature type="transmembrane region" description="Helical" evidence="5">
    <location>
        <begin position="6"/>
        <end position="29"/>
    </location>
</feature>
<dbReference type="Gene3D" id="2.40.50.90">
    <property type="match status" value="1"/>
</dbReference>
<feature type="region of interest" description="Disordered" evidence="4">
    <location>
        <begin position="64"/>
        <end position="104"/>
    </location>
</feature>
<accession>A0AAC9WMH8</accession>
<dbReference type="EMBL" id="CP020773">
    <property type="protein sequence ID" value="ARJ50972.1"/>
    <property type="molecule type" value="Genomic_DNA"/>
</dbReference>
<gene>
    <name evidence="7" type="ORF">B5P37_06380</name>
</gene>
<feature type="region of interest" description="Disordered" evidence="4">
    <location>
        <begin position="263"/>
        <end position="319"/>
    </location>
</feature>
<evidence type="ECO:0000313" key="8">
    <source>
        <dbReference type="Proteomes" id="UP000242864"/>
    </source>
</evidence>
<dbReference type="InterPro" id="IPR035437">
    <property type="entry name" value="SNase_OB-fold_sf"/>
</dbReference>
<dbReference type="Pfam" id="PF05901">
    <property type="entry name" value="Excalibur"/>
    <property type="match status" value="1"/>
</dbReference>
<dbReference type="SMART" id="SM00318">
    <property type="entry name" value="SNc"/>
    <property type="match status" value="1"/>
</dbReference>
<evidence type="ECO:0000256" key="5">
    <source>
        <dbReference type="SAM" id="Phobius"/>
    </source>
</evidence>
<evidence type="ECO:0000256" key="2">
    <source>
        <dbReference type="ARBA" id="ARBA00022759"/>
    </source>
</evidence>
<dbReference type="GO" id="GO:0004519">
    <property type="term" value="F:endonuclease activity"/>
    <property type="evidence" value="ECO:0007669"/>
    <property type="project" value="UniProtKB-KW"/>
</dbReference>
<dbReference type="PANTHER" id="PTHR12302:SF3">
    <property type="entry name" value="SERINE_THREONINE-PROTEIN KINASE 31"/>
    <property type="match status" value="1"/>
</dbReference>
<reference evidence="7 8" key="1">
    <citation type="submission" date="2017-04" db="EMBL/GenBank/DDBJ databases">
        <authorList>
            <person name="Veseli I.A."/>
            <person name="Tang C."/>
            <person name="Pombert J.-F."/>
        </authorList>
    </citation>
    <scope>NUCLEOTIDE SEQUENCE [LARGE SCALE GENOMIC DNA]</scope>
    <source>
        <strain evidence="7 8">ATCC 700373</strain>
    </source>
</reference>
<feature type="compositionally biased region" description="Low complexity" evidence="4">
    <location>
        <begin position="263"/>
        <end position="279"/>
    </location>
</feature>
<dbReference type="Proteomes" id="UP000242864">
    <property type="component" value="Chromosome"/>
</dbReference>
<evidence type="ECO:0000259" key="6">
    <source>
        <dbReference type="PROSITE" id="PS50830"/>
    </source>
</evidence>
<dbReference type="PANTHER" id="PTHR12302">
    <property type="entry name" value="EBNA2 BINDING PROTEIN P100"/>
    <property type="match status" value="1"/>
</dbReference>
<sequence length="319" mass="36218">MLKSFIAVLFLIFLIYNVYLLIKACLNVLRKQPAKPLFKKYGFSFIPLIILVMCFSLFNDDVKKSEPSTVSNKKQVTKVTKDDAKDKESQKEEKSSQEKAEKKQDTGVLIPATFVRHIDGDTSKLKIKGKEKTVRYLLIDTPETKHPKLGVQPFGKEASERTRLLLLNAKKIEVEYDQGPKTDKYGRDLVYVYVDGEMLNEQLVREGLAKVAYVYPPNTKYLERLKVAETKAQEEKIGIWSEQDTSTPYTDTNAQETNIDTQTPAATQPAPAQPAPQQQSFRNCTELRKVYPQGVPNTHPAYSPRLDRDHDGKACEIKG</sequence>
<organism evidence="7 8">
    <name type="scientific">Staphylococcus lutrae</name>
    <dbReference type="NCBI Taxonomy" id="155085"/>
    <lineage>
        <taxon>Bacteria</taxon>
        <taxon>Bacillati</taxon>
        <taxon>Bacillota</taxon>
        <taxon>Bacilli</taxon>
        <taxon>Bacillales</taxon>
        <taxon>Staphylococcaceae</taxon>
        <taxon>Staphylococcus</taxon>
    </lineage>
</organism>
<dbReference type="PROSITE" id="PS50830">
    <property type="entry name" value="TNASE_3"/>
    <property type="match status" value="1"/>
</dbReference>
<feature type="transmembrane region" description="Helical" evidence="5">
    <location>
        <begin position="41"/>
        <end position="58"/>
    </location>
</feature>
<feature type="domain" description="TNase-like" evidence="6">
    <location>
        <begin position="118"/>
        <end position="242"/>
    </location>
</feature>
<dbReference type="CDD" id="cd00175">
    <property type="entry name" value="SNc"/>
    <property type="match status" value="1"/>
</dbReference>
<evidence type="ECO:0000256" key="4">
    <source>
        <dbReference type="SAM" id="MobiDB-lite"/>
    </source>
</evidence>
<protein>
    <submittedName>
        <fullName evidence="7">Alpha/beta hydrolase</fullName>
    </submittedName>
</protein>
<feature type="compositionally biased region" description="Basic and acidic residues" evidence="4">
    <location>
        <begin position="305"/>
        <end position="319"/>
    </location>
</feature>
<evidence type="ECO:0000256" key="1">
    <source>
        <dbReference type="ARBA" id="ARBA00022722"/>
    </source>
</evidence>
<dbReference type="SUPFAM" id="SSF50199">
    <property type="entry name" value="Staphylococcal nuclease"/>
    <property type="match status" value="1"/>
</dbReference>
<dbReference type="RefSeq" id="WP_085237446.1">
    <property type="nucleotide sequence ID" value="NZ_CP020773.1"/>
</dbReference>
<dbReference type="SMART" id="SM00894">
    <property type="entry name" value="Excalibur"/>
    <property type="match status" value="1"/>
</dbReference>
<feature type="compositionally biased region" description="Basic and acidic residues" evidence="4">
    <location>
        <begin position="79"/>
        <end position="104"/>
    </location>
</feature>
<evidence type="ECO:0000256" key="3">
    <source>
        <dbReference type="ARBA" id="ARBA00022801"/>
    </source>
</evidence>
<dbReference type="InterPro" id="IPR008613">
    <property type="entry name" value="Excalibur_Ca-bd_domain"/>
</dbReference>
<keyword evidence="5" id="KW-0812">Transmembrane</keyword>
<dbReference type="Pfam" id="PF00565">
    <property type="entry name" value="SNase"/>
    <property type="match status" value="1"/>
</dbReference>
<name>A0AAC9WMH8_9STAP</name>